<keyword evidence="3" id="KW-1185">Reference proteome</keyword>
<comment type="caution">
    <text evidence="2">The sequence shown here is derived from an EMBL/GenBank/DDBJ whole genome shotgun (WGS) entry which is preliminary data.</text>
</comment>
<sequence length="494" mass="54086">KLPPPPPPPVNKFSKDAEPSKTNKMLLRRMTKKSDPKARLSSLDQVVNTGLCKIKLEVDYSTHPQVKPEPVDPDPLLNTSDIMPDSDIEEVGEDIEDNHLADQLDNIINENFDNDTVINIDKQIEENMDLDVFNTLDSDEQEAVTVKEELDIQMDVEVEEPFLVTEPLNRSLTPTDLPETDPVSDDTEDTTPVVNSVQNGQLPSTSTTESISKEAKDESTSSSSLTPSSNPSLPCTGETDENSNSSGALPLTNEVPEKIPELGSLPPQSQVGGENTEASQSIPPPPPAEPINEKENECIFFGTNTDVSPPSITLNECSLKIDPVFEVPFLDKLLKKVYVEVDVDETESQPQQNEGAAKTRKRKRSDSESEQRRSDKLEQSRLDATSNITTAAIPTMEDAANDGEVAKCVVEKPKTIHNFYPNRANSARILWNAMTETCTEEPNDFFISSDESSDDSDSDDDSEVVSDSDASTNILKPDPPAEAQAPAAKVDPII</sequence>
<feature type="region of interest" description="Disordered" evidence="1">
    <location>
        <begin position="163"/>
        <end position="295"/>
    </location>
</feature>
<feature type="region of interest" description="Disordered" evidence="1">
    <location>
        <begin position="1"/>
        <end position="24"/>
    </location>
</feature>
<reference evidence="2 3" key="1">
    <citation type="journal article" date="2016" name="Genome Biol. Evol.">
        <title>Gene Family Evolution Reflects Adaptation to Soil Environmental Stressors in the Genome of the Collembolan Orchesella cincta.</title>
        <authorList>
            <person name="Faddeeva-Vakhrusheva A."/>
            <person name="Derks M.F."/>
            <person name="Anvar S.Y."/>
            <person name="Agamennone V."/>
            <person name="Suring W."/>
            <person name="Smit S."/>
            <person name="van Straalen N.M."/>
            <person name="Roelofs D."/>
        </authorList>
    </citation>
    <scope>NUCLEOTIDE SEQUENCE [LARGE SCALE GENOMIC DNA]</scope>
    <source>
        <tissue evidence="2">Mixed pool</tissue>
    </source>
</reference>
<evidence type="ECO:0000313" key="2">
    <source>
        <dbReference type="EMBL" id="ODM95725.1"/>
    </source>
</evidence>
<feature type="compositionally biased region" description="Low complexity" evidence="1">
    <location>
        <begin position="220"/>
        <end position="234"/>
    </location>
</feature>
<feature type="compositionally biased region" description="Acidic residues" evidence="1">
    <location>
        <begin position="451"/>
        <end position="466"/>
    </location>
</feature>
<protein>
    <submittedName>
        <fullName evidence="2">Uncharacterized protein</fullName>
    </submittedName>
</protein>
<feature type="compositionally biased region" description="Polar residues" evidence="1">
    <location>
        <begin position="382"/>
        <end position="392"/>
    </location>
</feature>
<feature type="compositionally biased region" description="Low complexity" evidence="1">
    <location>
        <begin position="481"/>
        <end position="494"/>
    </location>
</feature>
<feature type="non-terminal residue" evidence="2">
    <location>
        <position position="494"/>
    </location>
</feature>
<dbReference type="Proteomes" id="UP000094527">
    <property type="component" value="Unassembled WGS sequence"/>
</dbReference>
<dbReference type="AlphaFoldDB" id="A0A1D2MSM8"/>
<name>A0A1D2MSM8_ORCCI</name>
<accession>A0A1D2MSM8</accession>
<feature type="compositionally biased region" description="Pro residues" evidence="1">
    <location>
        <begin position="1"/>
        <end position="10"/>
    </location>
</feature>
<feature type="region of interest" description="Disordered" evidence="1">
    <location>
        <begin position="344"/>
        <end position="396"/>
    </location>
</feature>
<gene>
    <name evidence="2" type="ORF">Ocin01_10962</name>
</gene>
<feature type="compositionally biased region" description="Acidic residues" evidence="1">
    <location>
        <begin position="178"/>
        <end position="189"/>
    </location>
</feature>
<feature type="compositionally biased region" description="Polar residues" evidence="1">
    <location>
        <begin position="190"/>
        <end position="210"/>
    </location>
</feature>
<feature type="compositionally biased region" description="Basic and acidic residues" evidence="1">
    <location>
        <begin position="365"/>
        <end position="381"/>
    </location>
</feature>
<evidence type="ECO:0000313" key="3">
    <source>
        <dbReference type="Proteomes" id="UP000094527"/>
    </source>
</evidence>
<organism evidence="2 3">
    <name type="scientific">Orchesella cincta</name>
    <name type="common">Springtail</name>
    <name type="synonym">Podura cincta</name>
    <dbReference type="NCBI Taxonomy" id="48709"/>
    <lineage>
        <taxon>Eukaryota</taxon>
        <taxon>Metazoa</taxon>
        <taxon>Ecdysozoa</taxon>
        <taxon>Arthropoda</taxon>
        <taxon>Hexapoda</taxon>
        <taxon>Collembola</taxon>
        <taxon>Entomobryomorpha</taxon>
        <taxon>Entomobryoidea</taxon>
        <taxon>Orchesellidae</taxon>
        <taxon>Orchesellinae</taxon>
        <taxon>Orchesella</taxon>
    </lineage>
</organism>
<feature type="non-terminal residue" evidence="2">
    <location>
        <position position="1"/>
    </location>
</feature>
<proteinExistence type="predicted"/>
<dbReference type="EMBL" id="LJIJ01000629">
    <property type="protein sequence ID" value="ODM95725.1"/>
    <property type="molecule type" value="Genomic_DNA"/>
</dbReference>
<evidence type="ECO:0000256" key="1">
    <source>
        <dbReference type="SAM" id="MobiDB-lite"/>
    </source>
</evidence>
<feature type="region of interest" description="Disordered" evidence="1">
    <location>
        <begin position="443"/>
        <end position="494"/>
    </location>
</feature>